<dbReference type="PANTHER" id="PTHR24543:SF325">
    <property type="entry name" value="F5_8 TYPE C DOMAIN-CONTAINING PROTEIN"/>
    <property type="match status" value="1"/>
</dbReference>
<dbReference type="SUPFAM" id="SSF49785">
    <property type="entry name" value="Galactose-binding domain-like"/>
    <property type="match status" value="7"/>
</dbReference>
<dbReference type="SUPFAM" id="SSF53300">
    <property type="entry name" value="vWA-like"/>
    <property type="match status" value="1"/>
</dbReference>
<dbReference type="PhylomeDB" id="A7SV43"/>
<evidence type="ECO:0000259" key="3">
    <source>
        <dbReference type="PROSITE" id="PS50234"/>
    </source>
</evidence>
<dbReference type="Gene3D" id="2.60.120.260">
    <property type="entry name" value="Galactose-binding domain-like"/>
    <property type="match status" value="7"/>
</dbReference>
<dbReference type="InterPro" id="IPR036465">
    <property type="entry name" value="vWFA_dom_sf"/>
</dbReference>
<dbReference type="PANTHER" id="PTHR24543">
    <property type="entry name" value="MULTICOPPER OXIDASE-RELATED"/>
    <property type="match status" value="1"/>
</dbReference>
<dbReference type="eggNOG" id="KOG3544">
    <property type="taxonomic scope" value="Eukaryota"/>
</dbReference>
<dbReference type="FunFam" id="2.60.120.260:FF:000016">
    <property type="entry name" value="Contactin-associated protein-like 4 isoform 1"/>
    <property type="match status" value="7"/>
</dbReference>
<dbReference type="PROSITE" id="PS01286">
    <property type="entry name" value="FA58C_2"/>
    <property type="match status" value="2"/>
</dbReference>
<dbReference type="PROSITE" id="PS50234">
    <property type="entry name" value="VWFA"/>
    <property type="match status" value="1"/>
</dbReference>
<dbReference type="PROSITE" id="PS50022">
    <property type="entry name" value="FA58C_3"/>
    <property type="match status" value="7"/>
</dbReference>
<sequence length="1323" mass="148999">MTWRYLIGPLLWVTVSIHVVSAEYVDLPCKAAMGMETGQIKDQQISASSYHSKSLNPQNSRLNGDRSWSAKMNGKDQWIQVDFMQTAKITQVATQGRADADQWVTSYRLEYSRDFIVWQSYATEFKGNDDRSTVQTNDVDPAIIARFVRIHPTKWRSYLSLRAEFFGCRSGFYVPREDCAAPLGMTDHSIADSSITASSSSGGSTLPSQGRLYNRKTSSFTGAWLAKYNDMEQIDLKTMTKITRVATQGRPDSNQWVKSYRLEYSYNDAYYQPYSDGKSMPGNTNRDDVHVNILEPVIITRYIRVCPMLYQSHIAMRVEMYGCHEGYQVPDFPQCQSKIDMKDSQMTASSQHSTSSKPQHARLYTQAGGYGAWMASVNDGFQFLQFDLGQVTKVTRVSTQGRRGASQWVTKYSLEYSLDDAIFTPHNDVNNKLKVFDGNKNYYDVVSHVITPAIIAHFIRIRPQSWSGHIAMRAEFYGCTEGFDKPNIPECMSPMGLRTGQIPDRKITASSEYNSAYRAGNGRLYFYKQNGRFSTWLAKQNDDKQWLQVDFSNIIKITRVATQGTPDSDWWVKTYLLEFSRDGIFWEFYQQGASIAELNGNDDRHTVVLHELVTPIFARYVRTRPKTWKTRISLREELYGCKEGFVVPKENCTTALGLENKNIPDSGLTASSEWNKYFTAARARLNINKQGSLFGAWSTKTNDGSQWLQVNLGNITMVTRIATQGRQDHNQWVESYTLSSNLRQGHYFTPYNDHEVLEGNKDRNTIVGHILKPTIFALLLRVHPHSWLGHISMRMELYGCTKGFVVPTPPECNSAIVLPDARITASSEANSAHRASNGRLHHLAGNGRTGAWSAGSNDQYQYLEFQFSHPTKVTRVATQGRQDSAQWVKSYTIEYSLDGALFTAFKQNRKTHIFTGNTDQHHIVSHVISPAVIARFIRIHPQTWHSHISLRAEFYGCTDGFEPPAEPKCVKQLGCQCLSIKDSQFSASSEYSVTLKAGNARLHLVPRDGRGGGWAAKNNDNKQWLQLDFDSYKTVTRIATQGRQDANQWVTSYSVKYSQDGSVFSPYQHNGKDVIFTGNRDRGSVVLHSFDPPITNVRMLRLLPLTWHSHISLRLEFYSCPGEIPHLAKPCPKSLDIGIALDRSTSVGPTNFNIAKTFLKILVERMKISTNGSHFGLIAYSSSASRVISFRFSQKAADINRQIDAIEFTGGKTRTDFALQVAITDLFTNSAGDRENVTDVLIVMTNGRTSQGSLPYKDVMKPLKEKKVDVIAVGIGPDVNEAELLEIAEGGLDHVIRVDDYEALATKLNSILALSCPSGQESL</sequence>
<feature type="domain" description="F5/8 type C" evidence="2">
    <location>
        <begin position="805"/>
        <end position="957"/>
    </location>
</feature>
<dbReference type="Pfam" id="PF00754">
    <property type="entry name" value="F5_F8_type_C"/>
    <property type="match status" value="7"/>
</dbReference>
<dbReference type="PRINTS" id="PR00453">
    <property type="entry name" value="VWFADOMAIN"/>
</dbReference>
<dbReference type="InParanoid" id="A7SV43"/>
<name>A7SV43_NEMVE</name>
<dbReference type="SMART" id="SM00327">
    <property type="entry name" value="VWA"/>
    <property type="match status" value="1"/>
</dbReference>
<feature type="domain" description="F5/8 type C" evidence="2">
    <location>
        <begin position="652"/>
        <end position="800"/>
    </location>
</feature>
<dbReference type="PROSITE" id="PS01285">
    <property type="entry name" value="FA58C_1"/>
    <property type="match status" value="4"/>
</dbReference>
<feature type="domain" description="F5/8 type C" evidence="2">
    <location>
        <begin position="327"/>
        <end position="479"/>
    </location>
</feature>
<keyword evidence="5" id="KW-1185">Reference proteome</keyword>
<dbReference type="Proteomes" id="UP000001593">
    <property type="component" value="Unassembled WGS sequence"/>
</dbReference>
<feature type="domain" description="F5/8 type C" evidence="2">
    <location>
        <begin position="969"/>
        <end position="1120"/>
    </location>
</feature>
<dbReference type="OMA" id="CRARENF"/>
<evidence type="ECO:0000313" key="4">
    <source>
        <dbReference type="EMBL" id="EDO32425.1"/>
    </source>
</evidence>
<dbReference type="CDD" id="cd01450">
    <property type="entry name" value="vWFA_subfamily_ECM"/>
    <property type="match status" value="1"/>
</dbReference>
<evidence type="ECO:0000259" key="2">
    <source>
        <dbReference type="PROSITE" id="PS50022"/>
    </source>
</evidence>
<dbReference type="InterPro" id="IPR000421">
    <property type="entry name" value="FA58C"/>
</dbReference>
<dbReference type="eggNOG" id="KOG3516">
    <property type="taxonomic scope" value="Eukaryota"/>
</dbReference>
<evidence type="ECO:0000313" key="5">
    <source>
        <dbReference type="Proteomes" id="UP000001593"/>
    </source>
</evidence>
<dbReference type="InterPro" id="IPR008979">
    <property type="entry name" value="Galactose-bd-like_sf"/>
</dbReference>
<keyword evidence="1" id="KW-0732">Signal</keyword>
<dbReference type="SMART" id="SM00231">
    <property type="entry name" value="FA58C"/>
    <property type="match status" value="7"/>
</dbReference>
<dbReference type="InterPro" id="IPR002035">
    <property type="entry name" value="VWF_A"/>
</dbReference>
<dbReference type="CDD" id="cd00057">
    <property type="entry name" value="FA58C"/>
    <property type="match status" value="7"/>
</dbReference>
<dbReference type="HOGENOM" id="CLU_259703_0_0_1"/>
<evidence type="ECO:0000256" key="1">
    <source>
        <dbReference type="SAM" id="SignalP"/>
    </source>
</evidence>
<feature type="signal peptide" evidence="1">
    <location>
        <begin position="1"/>
        <end position="22"/>
    </location>
</feature>
<feature type="domain" description="VWFA" evidence="3">
    <location>
        <begin position="1136"/>
        <end position="1311"/>
    </location>
</feature>
<accession>A7SV43</accession>
<proteinExistence type="predicted"/>
<reference evidence="4 5" key="1">
    <citation type="journal article" date="2007" name="Science">
        <title>Sea anemone genome reveals ancestral eumetazoan gene repertoire and genomic organization.</title>
        <authorList>
            <person name="Putnam N.H."/>
            <person name="Srivastava M."/>
            <person name="Hellsten U."/>
            <person name="Dirks B."/>
            <person name="Chapman J."/>
            <person name="Salamov A."/>
            <person name="Terry A."/>
            <person name="Shapiro H."/>
            <person name="Lindquist E."/>
            <person name="Kapitonov V.V."/>
            <person name="Jurka J."/>
            <person name="Genikhovich G."/>
            <person name="Grigoriev I.V."/>
            <person name="Lucas S.M."/>
            <person name="Steele R.E."/>
            <person name="Finnerty J.R."/>
            <person name="Technau U."/>
            <person name="Martindale M.Q."/>
            <person name="Rokhsar D.S."/>
        </authorList>
    </citation>
    <scope>NUCLEOTIDE SEQUENCE [LARGE SCALE GENOMIC DNA]</scope>
    <source>
        <strain evidence="5">CH2 X CH6</strain>
    </source>
</reference>
<dbReference type="EMBL" id="DS469825">
    <property type="protein sequence ID" value="EDO32425.1"/>
    <property type="molecule type" value="Genomic_DNA"/>
</dbReference>
<feature type="domain" description="F5/8 type C" evidence="2">
    <location>
        <begin position="491"/>
        <end position="641"/>
    </location>
</feature>
<organism evidence="4 5">
    <name type="scientific">Nematostella vectensis</name>
    <name type="common">Starlet sea anemone</name>
    <dbReference type="NCBI Taxonomy" id="45351"/>
    <lineage>
        <taxon>Eukaryota</taxon>
        <taxon>Metazoa</taxon>
        <taxon>Cnidaria</taxon>
        <taxon>Anthozoa</taxon>
        <taxon>Hexacorallia</taxon>
        <taxon>Actiniaria</taxon>
        <taxon>Edwardsiidae</taxon>
        <taxon>Nematostella</taxon>
    </lineage>
</organism>
<gene>
    <name evidence="4" type="ORF">NEMVEDRAFT_v1g247592</name>
</gene>
<protein>
    <submittedName>
        <fullName evidence="4">Uncharacterized protein</fullName>
    </submittedName>
</protein>
<dbReference type="Gene3D" id="3.40.50.410">
    <property type="entry name" value="von Willebrand factor, type A domain"/>
    <property type="match status" value="1"/>
</dbReference>
<feature type="domain" description="F5/8 type C" evidence="2">
    <location>
        <begin position="179"/>
        <end position="323"/>
    </location>
</feature>
<feature type="domain" description="F5/8 type C" evidence="2">
    <location>
        <begin position="29"/>
        <end position="168"/>
    </location>
</feature>
<feature type="chain" id="PRO_5002715508" evidence="1">
    <location>
        <begin position="23"/>
        <end position="1323"/>
    </location>
</feature>
<dbReference type="Pfam" id="PF00092">
    <property type="entry name" value="VWA"/>
    <property type="match status" value="1"/>
</dbReference>